<organism evidence="1 2">
    <name type="scientific">Streptomyces venetus</name>
    <dbReference type="NCBI Taxonomy" id="1701086"/>
    <lineage>
        <taxon>Bacteria</taxon>
        <taxon>Bacillati</taxon>
        <taxon>Actinomycetota</taxon>
        <taxon>Actinomycetes</taxon>
        <taxon>Kitasatosporales</taxon>
        <taxon>Streptomycetaceae</taxon>
        <taxon>Streptomyces</taxon>
    </lineage>
</organism>
<dbReference type="SUPFAM" id="SSF103032">
    <property type="entry name" value="Hypothetical protein YwqG"/>
    <property type="match status" value="1"/>
</dbReference>
<name>A0ABP8FIT0_9ACTN</name>
<sequence length="269" mass="29146">MQFDDPGILNDVCTQRLGERAGRQFAAMARRGFRLIRPAEGAEGAEATGRCRLGGPALLEPESRWPEHDGVPLSLHAVLDTDALAPWLGAELPVRPGLLNFFYLDPDVPYEEYRTLDLYHSGVWRVVPADPARAVEVTAPRPARSYPAIPVHAAGVTMLPDCWDVEDGDLDYDRDEHWGAASLFLTEMADLDGNTAGSHCAFGWPDTSHTLPVSSRDADGRAAVHLLQLAEDAELGWGWGDAGTLYFTIPAEALAAGDFSRAVAQLLCG</sequence>
<dbReference type="InterPro" id="IPR015315">
    <property type="entry name" value="DUF1963"/>
</dbReference>
<dbReference type="RefSeq" id="WP_345661218.1">
    <property type="nucleotide sequence ID" value="NZ_BAABET010000003.1"/>
</dbReference>
<accession>A0ABP8FIT0</accession>
<evidence type="ECO:0008006" key="3">
    <source>
        <dbReference type="Google" id="ProtNLM"/>
    </source>
</evidence>
<keyword evidence="2" id="KW-1185">Reference proteome</keyword>
<dbReference type="Pfam" id="PF09234">
    <property type="entry name" value="DUF1963"/>
    <property type="match status" value="1"/>
</dbReference>
<comment type="caution">
    <text evidence="1">The sequence shown here is derived from an EMBL/GenBank/DDBJ whole genome shotgun (WGS) entry which is preliminary data.</text>
</comment>
<dbReference type="Proteomes" id="UP001501115">
    <property type="component" value="Unassembled WGS sequence"/>
</dbReference>
<reference evidence="2" key="1">
    <citation type="journal article" date="2019" name="Int. J. Syst. Evol. Microbiol.">
        <title>The Global Catalogue of Microorganisms (GCM) 10K type strain sequencing project: providing services to taxonomists for standard genome sequencing and annotation.</title>
        <authorList>
            <consortium name="The Broad Institute Genomics Platform"/>
            <consortium name="The Broad Institute Genome Sequencing Center for Infectious Disease"/>
            <person name="Wu L."/>
            <person name="Ma J."/>
        </authorList>
    </citation>
    <scope>NUCLEOTIDE SEQUENCE [LARGE SCALE GENOMIC DNA]</scope>
    <source>
        <strain evidence="2">JCM 31290</strain>
    </source>
</reference>
<dbReference type="Gene3D" id="2.30.320.10">
    <property type="entry name" value="YwqG-like"/>
    <property type="match status" value="1"/>
</dbReference>
<proteinExistence type="predicted"/>
<protein>
    <recommendedName>
        <fullName evidence="3">DUF1963 domain-containing protein</fullName>
    </recommendedName>
</protein>
<evidence type="ECO:0000313" key="1">
    <source>
        <dbReference type="EMBL" id="GAA4304776.1"/>
    </source>
</evidence>
<evidence type="ECO:0000313" key="2">
    <source>
        <dbReference type="Proteomes" id="UP001501115"/>
    </source>
</evidence>
<dbReference type="InterPro" id="IPR035948">
    <property type="entry name" value="YwqG-like_sf"/>
</dbReference>
<dbReference type="EMBL" id="BAABET010000003">
    <property type="protein sequence ID" value="GAA4304776.1"/>
    <property type="molecule type" value="Genomic_DNA"/>
</dbReference>
<gene>
    <name evidence="1" type="ORF">GCM10023086_22150</name>
</gene>